<dbReference type="PANTHER" id="PTHR33623">
    <property type="entry name" value="OS04G0572500 PROTEIN"/>
    <property type="match status" value="1"/>
</dbReference>
<keyword evidence="1" id="KW-1185">Reference proteome</keyword>
<evidence type="ECO:0000313" key="1">
    <source>
        <dbReference type="Proteomes" id="UP000504609"/>
    </source>
</evidence>
<dbReference type="RefSeq" id="XP_022958448.1">
    <property type="nucleotide sequence ID" value="XM_023102680.1"/>
</dbReference>
<dbReference type="AlphaFoldDB" id="A0A6J1H339"/>
<gene>
    <name evidence="2" type="primary">LOC111459668</name>
</gene>
<name>A0A6J1H339_CUCMO</name>
<reference evidence="2" key="1">
    <citation type="submission" date="2025-08" db="UniProtKB">
        <authorList>
            <consortium name="RefSeq"/>
        </authorList>
    </citation>
    <scope>IDENTIFICATION</scope>
    <source>
        <tissue evidence="2">Young leaves</tissue>
    </source>
</reference>
<protein>
    <submittedName>
        <fullName evidence="2">Uncharacterized protein LOC111459668</fullName>
    </submittedName>
</protein>
<organism evidence="1 2">
    <name type="scientific">Cucurbita moschata</name>
    <name type="common">Winter crookneck squash</name>
    <name type="synonym">Cucurbita pepo var. moschata</name>
    <dbReference type="NCBI Taxonomy" id="3662"/>
    <lineage>
        <taxon>Eukaryota</taxon>
        <taxon>Viridiplantae</taxon>
        <taxon>Streptophyta</taxon>
        <taxon>Embryophyta</taxon>
        <taxon>Tracheophyta</taxon>
        <taxon>Spermatophyta</taxon>
        <taxon>Magnoliopsida</taxon>
        <taxon>eudicotyledons</taxon>
        <taxon>Gunneridae</taxon>
        <taxon>Pentapetalae</taxon>
        <taxon>rosids</taxon>
        <taxon>fabids</taxon>
        <taxon>Cucurbitales</taxon>
        <taxon>Cucurbitaceae</taxon>
        <taxon>Cucurbiteae</taxon>
        <taxon>Cucurbita</taxon>
    </lineage>
</organism>
<dbReference type="Proteomes" id="UP000504609">
    <property type="component" value="Unplaced"/>
</dbReference>
<dbReference type="KEGG" id="cmos:111459668"/>
<dbReference type="PANTHER" id="PTHR33623:SF4">
    <property type="entry name" value="DUF4378 DOMAIN-CONTAINING PROTEIN"/>
    <property type="match status" value="1"/>
</dbReference>
<dbReference type="GeneID" id="111459668"/>
<evidence type="ECO:0000313" key="2">
    <source>
        <dbReference type="RefSeq" id="XP_022958448.1"/>
    </source>
</evidence>
<proteinExistence type="predicted"/>
<accession>A0A6J1H339</accession>
<sequence>MASLVDSSSWSLVAAKPTSFKLKDFLLQDDFSSCSSHGFRSFPRSQCCTTTVRFLLNNDFKRTDSSVTKSLPPPTASTRIALPAVSTLQKASNAVVRAFKQFPLRRSISRKLILVSFWKKSNVVDSNAKRWKSFREFLDEKEPPSSSDHDHADSADSSVIAVAARNSICSCSNSISWTESEFTSEMIPSSSSGNFDSCSEIDAAKDDKDSPGNLSNLIAKTDGVALGKDCIEETTAVAATAAAYPEKAIKQLGNEEEKEQWSPVSVLDFGLKRLEKGAELEPVDLKKRFADLGLIISTKEGQREQKALELVRLVKSTTKSQCFTLKTENLVLDLIHEKLEEEEEDESSARGCGFEEEKVVKLIEGWVDGEGGEMRVMGWELAEGRSLYIKDMEKAGKWRSLGGEKEELAAEVETEVWICLLDELLVGLS</sequence>